<protein>
    <submittedName>
        <fullName evidence="2">Multicopy suppressor of BFA (Brefeldin A)</fullName>
    </submittedName>
</protein>
<feature type="compositionally biased region" description="Basic and acidic residues" evidence="1">
    <location>
        <begin position="13"/>
        <end position="36"/>
    </location>
</feature>
<feature type="compositionally biased region" description="Basic and acidic residues" evidence="1">
    <location>
        <begin position="260"/>
        <end position="289"/>
    </location>
</feature>
<feature type="compositionally biased region" description="Polar residues" evidence="1">
    <location>
        <begin position="79"/>
        <end position="90"/>
    </location>
</feature>
<dbReference type="Proteomes" id="UP001316803">
    <property type="component" value="Unassembled WGS sequence"/>
</dbReference>
<feature type="compositionally biased region" description="Basic and acidic residues" evidence="1">
    <location>
        <begin position="64"/>
        <end position="77"/>
    </location>
</feature>
<dbReference type="GO" id="GO:0003729">
    <property type="term" value="F:mRNA binding"/>
    <property type="evidence" value="ECO:0007669"/>
    <property type="project" value="TreeGrafter"/>
</dbReference>
<dbReference type="GO" id="GO:0008298">
    <property type="term" value="P:intracellular mRNA localization"/>
    <property type="evidence" value="ECO:0007669"/>
    <property type="project" value="TreeGrafter"/>
</dbReference>
<reference evidence="2 3" key="1">
    <citation type="submission" date="2022-12" db="EMBL/GenBank/DDBJ databases">
        <title>Genomic features and morphological characterization of a novel Knufia sp. strain isolated from spacecraft assembly facility.</title>
        <authorList>
            <person name="Teixeira M."/>
            <person name="Chander A.M."/>
            <person name="Stajich J.E."/>
            <person name="Venkateswaran K."/>
        </authorList>
    </citation>
    <scope>NUCLEOTIDE SEQUENCE [LARGE SCALE GENOMIC DNA]</scope>
    <source>
        <strain evidence="2 3">FJI-L2-BK-P2</strain>
    </source>
</reference>
<evidence type="ECO:0000256" key="1">
    <source>
        <dbReference type="SAM" id="MobiDB-lite"/>
    </source>
</evidence>
<proteinExistence type="predicted"/>
<comment type="caution">
    <text evidence="2">The sequence shown here is derived from an EMBL/GenBank/DDBJ whole genome shotgun (WGS) entry which is preliminary data.</text>
</comment>
<sequence length="511" mass="57099">MADTATAPAADTGSKRPEKPDEAKFKSDLAEAEKAHKAAQAEFNTARSKIDSARPGKGGPQNDRWQELIEENKEIRAKQSANKTTTTAQRNKYDENDRMIKSLIAQQKDARSRAGFSSSKEVEQKIDSMMKQVDSGQMKLVDEKKTLTEVSNLRRLLKSFDGIEGLQKTIDTKKAENADLKKTFDSSENKALSEKYTANQKELDEIKAGRDDVNKNFDKLKAERESLHDKQNQTWKAIQDLKDKYYTQRKEYKAFEDQIYQQRRERQKAERDQYEKDRRKKAAEARLEEASAPAYGDEIVTAENIIRHFDSSYGTAEADKGPGKFAASSQRAVDESGFKGMTVMKKEEEDFFSGGGGKKKGKKGAKAAGDNKFNLSIDLIEGLGRLGIDPPSNQSEVGPTVEKLKEKVANWKKDQKEQTDKNIEKAKKEIEKLEQEAETSAAAPAPRSRGQRQGQSKKVNQKDAGVDDAAREVNVDADEVRDAEKNGVDDATKDLEAAKIEDSEDKDVVAA</sequence>
<dbReference type="GO" id="GO:1990904">
    <property type="term" value="C:ribonucleoprotein complex"/>
    <property type="evidence" value="ECO:0007669"/>
    <property type="project" value="TreeGrafter"/>
</dbReference>
<evidence type="ECO:0000313" key="3">
    <source>
        <dbReference type="Proteomes" id="UP001316803"/>
    </source>
</evidence>
<feature type="region of interest" description="Disordered" evidence="1">
    <location>
        <begin position="260"/>
        <end position="290"/>
    </location>
</feature>
<feature type="compositionally biased region" description="Low complexity" evidence="1">
    <location>
        <begin position="1"/>
        <end position="12"/>
    </location>
</feature>
<dbReference type="GO" id="GO:0042175">
    <property type="term" value="C:nuclear outer membrane-endoplasmic reticulum membrane network"/>
    <property type="evidence" value="ECO:0007669"/>
    <property type="project" value="TreeGrafter"/>
</dbReference>
<organism evidence="2 3">
    <name type="scientific">Knufia fluminis</name>
    <dbReference type="NCBI Taxonomy" id="191047"/>
    <lineage>
        <taxon>Eukaryota</taxon>
        <taxon>Fungi</taxon>
        <taxon>Dikarya</taxon>
        <taxon>Ascomycota</taxon>
        <taxon>Pezizomycotina</taxon>
        <taxon>Eurotiomycetes</taxon>
        <taxon>Chaetothyriomycetidae</taxon>
        <taxon>Chaetothyriales</taxon>
        <taxon>Trichomeriaceae</taxon>
        <taxon>Knufia</taxon>
    </lineage>
</organism>
<keyword evidence="3" id="KW-1185">Reference proteome</keyword>
<dbReference type="GO" id="GO:0005783">
    <property type="term" value="C:endoplasmic reticulum"/>
    <property type="evidence" value="ECO:0007669"/>
    <property type="project" value="TreeGrafter"/>
</dbReference>
<gene>
    <name evidence="2" type="primary">BFR1</name>
    <name evidence="2" type="ORF">OHC33_007133</name>
</gene>
<dbReference type="PANTHER" id="PTHR31027:SF2">
    <property type="entry name" value="LEBERCILIN DOMAIN-CONTAINING PROTEIN"/>
    <property type="match status" value="1"/>
</dbReference>
<accession>A0AAN8EQI7</accession>
<dbReference type="EMBL" id="JAKLMC020000018">
    <property type="protein sequence ID" value="KAK5951841.1"/>
    <property type="molecule type" value="Genomic_DNA"/>
</dbReference>
<dbReference type="PANTHER" id="PTHR31027">
    <property type="entry name" value="NUCLEAR SEGREGATION PROTEIN BFR1"/>
    <property type="match status" value="1"/>
</dbReference>
<evidence type="ECO:0000313" key="2">
    <source>
        <dbReference type="EMBL" id="KAK5951841.1"/>
    </source>
</evidence>
<dbReference type="InterPro" id="IPR039604">
    <property type="entry name" value="Bfr1"/>
</dbReference>
<feature type="region of interest" description="Disordered" evidence="1">
    <location>
        <begin position="1"/>
        <end position="97"/>
    </location>
</feature>
<name>A0AAN8EQI7_9EURO</name>
<feature type="region of interest" description="Disordered" evidence="1">
    <location>
        <begin position="408"/>
        <end position="511"/>
    </location>
</feature>
<feature type="compositionally biased region" description="Basic and acidic residues" evidence="1">
    <location>
        <begin position="460"/>
        <end position="511"/>
    </location>
</feature>
<feature type="compositionally biased region" description="Basic and acidic residues" evidence="1">
    <location>
        <begin position="408"/>
        <end position="435"/>
    </location>
</feature>
<dbReference type="AlphaFoldDB" id="A0AAN8EQI7"/>